<protein>
    <submittedName>
        <fullName evidence="1">Uncharacterized protein</fullName>
    </submittedName>
</protein>
<proteinExistence type="predicted"/>
<dbReference type="AlphaFoldDB" id="D1A520"/>
<evidence type="ECO:0000313" key="1">
    <source>
        <dbReference type="EMBL" id="ACY98189.1"/>
    </source>
</evidence>
<dbReference type="EMBL" id="CP001738">
    <property type="protein sequence ID" value="ACY98189.1"/>
    <property type="molecule type" value="Genomic_DNA"/>
</dbReference>
<keyword evidence="2" id="KW-1185">Reference proteome</keyword>
<sequence length="33" mass="3440">MDCSAKGRLALGASKAAVLSAQPLIVKRVELSR</sequence>
<evidence type="ECO:0000313" key="2">
    <source>
        <dbReference type="Proteomes" id="UP000001918"/>
    </source>
</evidence>
<gene>
    <name evidence="1" type="ordered locus">Tcur_2636</name>
</gene>
<dbReference type="KEGG" id="tcu:Tcur_2636"/>
<dbReference type="Proteomes" id="UP000001918">
    <property type="component" value="Chromosome"/>
</dbReference>
<reference evidence="1 2" key="1">
    <citation type="journal article" date="2011" name="Stand. Genomic Sci.">
        <title>Complete genome sequence of Thermomonospora curvata type strain (B9).</title>
        <authorList>
            <person name="Chertkov O."/>
            <person name="Sikorski J."/>
            <person name="Nolan M."/>
            <person name="Lapidus A."/>
            <person name="Lucas S."/>
            <person name="Del Rio T.G."/>
            <person name="Tice H."/>
            <person name="Cheng J.F."/>
            <person name="Goodwin L."/>
            <person name="Pitluck S."/>
            <person name="Liolios K."/>
            <person name="Ivanova N."/>
            <person name="Mavromatis K."/>
            <person name="Mikhailova N."/>
            <person name="Ovchinnikova G."/>
            <person name="Pati A."/>
            <person name="Chen A."/>
            <person name="Palaniappan K."/>
            <person name="Djao O.D."/>
            <person name="Land M."/>
            <person name="Hauser L."/>
            <person name="Chang Y.J."/>
            <person name="Jeffries C.D."/>
            <person name="Brettin T."/>
            <person name="Han C."/>
            <person name="Detter J.C."/>
            <person name="Rohde M."/>
            <person name="Goker M."/>
            <person name="Woyke T."/>
            <person name="Bristow J."/>
            <person name="Eisen J.A."/>
            <person name="Markowitz V."/>
            <person name="Hugenholtz P."/>
            <person name="Klenk H.P."/>
            <person name="Kyrpides N.C."/>
        </authorList>
    </citation>
    <scope>NUCLEOTIDE SEQUENCE [LARGE SCALE GENOMIC DNA]</scope>
    <source>
        <strain evidence="2">ATCC 19995 / DSM 43183 / JCM 3096 / KCTC 9072 / NBRC 15933 / NCIMB 10081 / Henssen B9</strain>
    </source>
</reference>
<organism evidence="1 2">
    <name type="scientific">Thermomonospora curvata (strain ATCC 19995 / DSM 43183 / JCM 3096 / KCTC 9072 / NBRC 15933 / NCIMB 10081 / Henssen B9)</name>
    <dbReference type="NCBI Taxonomy" id="471852"/>
    <lineage>
        <taxon>Bacteria</taxon>
        <taxon>Bacillati</taxon>
        <taxon>Actinomycetota</taxon>
        <taxon>Actinomycetes</taxon>
        <taxon>Streptosporangiales</taxon>
        <taxon>Thermomonosporaceae</taxon>
        <taxon>Thermomonospora</taxon>
    </lineage>
</organism>
<dbReference type="HOGENOM" id="CLU_3384261_0_0_11"/>
<name>D1A520_THECD</name>
<accession>D1A520</accession>